<sequence>MREFYNKLVNRDYPYIISEIGANHNGDIKLAKKMINKAKECGCDAVKFQSWTKYSLLTKNFYKEQNQFADKNFGTLEEMVDKFSLSKEDHIILKKYCDNKKITFCSTPSTLEEVDMLDELNV</sequence>
<dbReference type="InterPro" id="IPR013132">
    <property type="entry name" value="PseI/NeuA/B-like_N"/>
</dbReference>
<evidence type="ECO:0000313" key="2">
    <source>
        <dbReference type="EMBL" id="GAI25324.1"/>
    </source>
</evidence>
<organism evidence="2">
    <name type="scientific">marine sediment metagenome</name>
    <dbReference type="NCBI Taxonomy" id="412755"/>
    <lineage>
        <taxon>unclassified sequences</taxon>
        <taxon>metagenomes</taxon>
        <taxon>ecological metagenomes</taxon>
    </lineage>
</organism>
<dbReference type="InterPro" id="IPR051690">
    <property type="entry name" value="PseI-like"/>
</dbReference>
<dbReference type="Gene3D" id="3.20.20.70">
    <property type="entry name" value="Aldolase class I"/>
    <property type="match status" value="1"/>
</dbReference>
<proteinExistence type="predicted"/>
<feature type="non-terminal residue" evidence="2">
    <location>
        <position position="122"/>
    </location>
</feature>
<reference evidence="2" key="1">
    <citation type="journal article" date="2014" name="Front. Microbiol.">
        <title>High frequency of phylogenetically diverse reductive dehalogenase-homologous genes in deep subseafloor sedimentary metagenomes.</title>
        <authorList>
            <person name="Kawai M."/>
            <person name="Futagami T."/>
            <person name="Toyoda A."/>
            <person name="Takaki Y."/>
            <person name="Nishi S."/>
            <person name="Hori S."/>
            <person name="Arai W."/>
            <person name="Tsubouchi T."/>
            <person name="Morono Y."/>
            <person name="Uchiyama I."/>
            <person name="Ito T."/>
            <person name="Fujiyama A."/>
            <person name="Inagaki F."/>
            <person name="Takami H."/>
        </authorList>
    </citation>
    <scope>NUCLEOTIDE SEQUENCE</scope>
    <source>
        <strain evidence="2">Expedition CK06-06</strain>
    </source>
</reference>
<protein>
    <recommendedName>
        <fullName evidence="1">PseI/NeuA/B-like domain-containing protein</fullName>
    </recommendedName>
</protein>
<dbReference type="PANTHER" id="PTHR42966:SF1">
    <property type="entry name" value="SIALIC ACID SYNTHASE"/>
    <property type="match status" value="1"/>
</dbReference>
<dbReference type="AlphaFoldDB" id="X1P341"/>
<evidence type="ECO:0000259" key="1">
    <source>
        <dbReference type="Pfam" id="PF03102"/>
    </source>
</evidence>
<dbReference type="InterPro" id="IPR013785">
    <property type="entry name" value="Aldolase_TIM"/>
</dbReference>
<comment type="caution">
    <text evidence="2">The sequence shown here is derived from an EMBL/GenBank/DDBJ whole genome shotgun (WGS) entry which is preliminary data.</text>
</comment>
<dbReference type="SUPFAM" id="SSF51569">
    <property type="entry name" value="Aldolase"/>
    <property type="match status" value="1"/>
</dbReference>
<dbReference type="Pfam" id="PF03102">
    <property type="entry name" value="NeuB"/>
    <property type="match status" value="1"/>
</dbReference>
<dbReference type="GO" id="GO:0047444">
    <property type="term" value="F:N-acylneuraminate-9-phosphate synthase activity"/>
    <property type="evidence" value="ECO:0007669"/>
    <property type="project" value="TreeGrafter"/>
</dbReference>
<feature type="domain" description="PseI/NeuA/B-like" evidence="1">
    <location>
        <begin position="34"/>
        <end position="122"/>
    </location>
</feature>
<dbReference type="EMBL" id="BARV01018936">
    <property type="protein sequence ID" value="GAI25324.1"/>
    <property type="molecule type" value="Genomic_DNA"/>
</dbReference>
<name>X1P341_9ZZZZ</name>
<dbReference type="GO" id="GO:0016051">
    <property type="term" value="P:carbohydrate biosynthetic process"/>
    <property type="evidence" value="ECO:0007669"/>
    <property type="project" value="InterPro"/>
</dbReference>
<accession>X1P341</accession>
<dbReference type="PANTHER" id="PTHR42966">
    <property type="entry name" value="N-ACETYLNEURAMINATE SYNTHASE"/>
    <property type="match status" value="1"/>
</dbReference>
<gene>
    <name evidence="2" type="ORF">S06H3_31923</name>
</gene>